<name>A0ABX2EGT9_9BURK</name>
<reference evidence="3 4" key="1">
    <citation type="submission" date="2020-05" db="EMBL/GenBank/DDBJ databases">
        <title>Aquincola sp. isolate from soil.</title>
        <authorList>
            <person name="Han J."/>
            <person name="Kim D.-U."/>
        </authorList>
    </citation>
    <scope>NUCLEOTIDE SEQUENCE [LARGE SCALE GENOMIC DNA]</scope>
    <source>
        <strain evidence="3 4">S2</strain>
    </source>
</reference>
<gene>
    <name evidence="3" type="ORF">HLB44_12665</name>
</gene>
<sequence length="170" mass="18595">MDQSALFPERAVRADANFVEVVRRNAAITRHAAFVYLRDGEDEVDRPSFADLDRQARGLGTLLQSDPGLAGQRVLLIFPPGLDFVVAFVGCLYGGAVPVPMSPPRRDQGVDKLRAIGLSCVPKALLTDRAADGDCTGLLGSRNGGRQGVCRYRRVARRSQEPRLLSSYRR</sequence>
<evidence type="ECO:0000259" key="2">
    <source>
        <dbReference type="Pfam" id="PF00501"/>
    </source>
</evidence>
<comment type="caution">
    <text evidence="3">The sequence shown here is derived from an EMBL/GenBank/DDBJ whole genome shotgun (WGS) entry which is preliminary data.</text>
</comment>
<comment type="similarity">
    <text evidence="1">Belongs to the ATP-dependent AMP-binding enzyme family.</text>
</comment>
<accession>A0ABX2EGT9</accession>
<proteinExistence type="inferred from homology"/>
<keyword evidence="4" id="KW-1185">Reference proteome</keyword>
<evidence type="ECO:0000313" key="4">
    <source>
        <dbReference type="Proteomes" id="UP000737171"/>
    </source>
</evidence>
<dbReference type="InterPro" id="IPR042099">
    <property type="entry name" value="ANL_N_sf"/>
</dbReference>
<feature type="domain" description="AMP-dependent synthetase/ligase" evidence="2">
    <location>
        <begin position="31"/>
        <end position="129"/>
    </location>
</feature>
<dbReference type="Gene3D" id="3.40.50.12780">
    <property type="entry name" value="N-terminal domain of ligase-like"/>
    <property type="match status" value="1"/>
</dbReference>
<organism evidence="3 4">
    <name type="scientific">Pseudaquabacterium terrae</name>
    <dbReference type="NCBI Taxonomy" id="2732868"/>
    <lineage>
        <taxon>Bacteria</taxon>
        <taxon>Pseudomonadati</taxon>
        <taxon>Pseudomonadota</taxon>
        <taxon>Betaproteobacteria</taxon>
        <taxon>Burkholderiales</taxon>
        <taxon>Sphaerotilaceae</taxon>
        <taxon>Pseudaquabacterium</taxon>
    </lineage>
</organism>
<dbReference type="PANTHER" id="PTHR22754">
    <property type="entry name" value="DISCO-INTERACTING PROTEIN 2 DIP2 -RELATED"/>
    <property type="match status" value="1"/>
</dbReference>
<protein>
    <submittedName>
        <fullName evidence="3">AMP-binding protein</fullName>
    </submittedName>
</protein>
<dbReference type="PANTHER" id="PTHR22754:SF32">
    <property type="entry name" value="DISCO-INTERACTING PROTEIN 2"/>
    <property type="match status" value="1"/>
</dbReference>
<dbReference type="Proteomes" id="UP000737171">
    <property type="component" value="Unassembled WGS sequence"/>
</dbReference>
<dbReference type="InterPro" id="IPR000873">
    <property type="entry name" value="AMP-dep_synth/lig_dom"/>
</dbReference>
<dbReference type="SUPFAM" id="SSF56801">
    <property type="entry name" value="Acetyl-CoA synthetase-like"/>
    <property type="match status" value="1"/>
</dbReference>
<dbReference type="Pfam" id="PF00501">
    <property type="entry name" value="AMP-binding"/>
    <property type="match status" value="1"/>
</dbReference>
<dbReference type="EMBL" id="JABRWJ010000003">
    <property type="protein sequence ID" value="NRF67838.1"/>
    <property type="molecule type" value="Genomic_DNA"/>
</dbReference>
<evidence type="ECO:0000256" key="1">
    <source>
        <dbReference type="ARBA" id="ARBA00006432"/>
    </source>
</evidence>
<evidence type="ECO:0000313" key="3">
    <source>
        <dbReference type="EMBL" id="NRF67838.1"/>
    </source>
</evidence>